<reference evidence="2 3" key="2">
    <citation type="journal article" date="2010" name="BMC Genomics">
        <title>The genome of Geobacter bemidjiensis, exemplar for the subsurface clade of Geobacter species that predominate in Fe(III)-reducing subsurface environments.</title>
        <authorList>
            <person name="Aklujkar M."/>
            <person name="Young N.D."/>
            <person name="Holmes D."/>
            <person name="Chavan M."/>
            <person name="Risso C."/>
            <person name="Kiss H.E."/>
            <person name="Han C.S."/>
            <person name="Land M.L."/>
            <person name="Lovley D.R."/>
        </authorList>
    </citation>
    <scope>NUCLEOTIDE SEQUENCE [LARGE SCALE GENOMIC DNA]</scope>
    <source>
        <strain evidence="3">ATCC BAA-1014 / DSM 16622 / JCM 12645 / Bem</strain>
    </source>
</reference>
<evidence type="ECO:0000313" key="2">
    <source>
        <dbReference type="EMBL" id="ACH38744.1"/>
    </source>
</evidence>
<feature type="signal peptide" evidence="1">
    <location>
        <begin position="1"/>
        <end position="24"/>
    </location>
</feature>
<organism evidence="2 3">
    <name type="scientific">Citrifermentans bemidjiense (strain ATCC BAA-1014 / DSM 16622 / JCM 12645 / Bem)</name>
    <name type="common">Geobacter bemidjiensis</name>
    <dbReference type="NCBI Taxonomy" id="404380"/>
    <lineage>
        <taxon>Bacteria</taxon>
        <taxon>Pseudomonadati</taxon>
        <taxon>Thermodesulfobacteriota</taxon>
        <taxon>Desulfuromonadia</taxon>
        <taxon>Geobacterales</taxon>
        <taxon>Geobacteraceae</taxon>
        <taxon>Citrifermentans</taxon>
    </lineage>
</organism>
<dbReference type="RefSeq" id="WP_012530160.1">
    <property type="nucleotide sequence ID" value="NC_011146.1"/>
</dbReference>
<dbReference type="SUPFAM" id="SSF53850">
    <property type="entry name" value="Periplasmic binding protein-like II"/>
    <property type="match status" value="1"/>
</dbReference>
<keyword evidence="3" id="KW-1185">Reference proteome</keyword>
<proteinExistence type="predicted"/>
<dbReference type="PANTHER" id="PTHR30024">
    <property type="entry name" value="ALIPHATIC SULFONATES-BINDING PROTEIN-RELATED"/>
    <property type="match status" value="1"/>
</dbReference>
<evidence type="ECO:0000313" key="3">
    <source>
        <dbReference type="Proteomes" id="UP000008825"/>
    </source>
</evidence>
<dbReference type="STRING" id="404380.Gbem_1728"/>
<protein>
    <submittedName>
        <fullName evidence="2">ABC transporter, periplasmic substrate-binding protein, putative</fullName>
    </submittedName>
</protein>
<feature type="chain" id="PRO_5002832274" evidence="1">
    <location>
        <begin position="25"/>
        <end position="333"/>
    </location>
</feature>
<dbReference type="HOGENOM" id="CLU_068415_0_0_7"/>
<dbReference type="Gene3D" id="3.40.190.10">
    <property type="entry name" value="Periplasmic binding protein-like II"/>
    <property type="match status" value="2"/>
</dbReference>
<dbReference type="OrthoDB" id="6788250at2"/>
<accession>B5EA38</accession>
<sequence>MKRSRITIALLLLLALFTASVARAEVKEVRFAKQYGLSYLPLIVMEQQKLVEKHAKAAGLGQLKASYATLGSGAAMNDALLSGSIDYASGGVAPMLTIWGKSRGEVRGVAALDTIPIYLNSVNPSVKGVKDLSDKDKIALPAVKVSIQAVLLQMAAAKAFGANEYDRLDRLTVSMKHPDAMAAILSGRSEVTGHLASPPFMFQELKDKRVRTVVNSYDVLGGPHTFDLVWATKKFHDENPKTYRAVLAALDEAVAYIGKNKRAAAELYLKASGSKEPISEVYEILSRQPVHYTTTPLKVSAFADFMNRTGSLKEKPKGWKDLFFPEIHGKKGS</sequence>
<dbReference type="KEGG" id="gbm:Gbem_1728"/>
<name>B5EA38_CITBB</name>
<dbReference type="AlphaFoldDB" id="B5EA38"/>
<dbReference type="eggNOG" id="COG0715">
    <property type="taxonomic scope" value="Bacteria"/>
</dbReference>
<dbReference type="Proteomes" id="UP000008825">
    <property type="component" value="Chromosome"/>
</dbReference>
<dbReference type="EMBL" id="CP001124">
    <property type="protein sequence ID" value="ACH38744.1"/>
    <property type="molecule type" value="Genomic_DNA"/>
</dbReference>
<gene>
    <name evidence="2" type="ordered locus">Gbem_1728</name>
</gene>
<dbReference type="PANTHER" id="PTHR30024:SF2">
    <property type="entry name" value="ABC TRANSPORTER SUBSTRATE-BINDING PROTEIN"/>
    <property type="match status" value="1"/>
</dbReference>
<dbReference type="Pfam" id="PF13379">
    <property type="entry name" value="NMT1_2"/>
    <property type="match status" value="1"/>
</dbReference>
<evidence type="ECO:0000256" key="1">
    <source>
        <dbReference type="SAM" id="SignalP"/>
    </source>
</evidence>
<reference evidence="2 3" key="1">
    <citation type="submission" date="2008-07" db="EMBL/GenBank/DDBJ databases">
        <title>Complete sequence of Geobacter bemidjiensis BEM.</title>
        <authorList>
            <consortium name="US DOE Joint Genome Institute"/>
            <person name="Lucas S."/>
            <person name="Copeland A."/>
            <person name="Lapidus A."/>
            <person name="Glavina del Rio T."/>
            <person name="Dalin E."/>
            <person name="Tice H."/>
            <person name="Bruce D."/>
            <person name="Goodwin L."/>
            <person name="Pitluck S."/>
            <person name="Kiss H."/>
            <person name="Brettin T."/>
            <person name="Detter J.C."/>
            <person name="Han C."/>
            <person name="Kuske C.R."/>
            <person name="Schmutz J."/>
            <person name="Larimer F."/>
            <person name="Land M."/>
            <person name="Hauser L."/>
            <person name="Kyrpides N."/>
            <person name="Lykidis A."/>
            <person name="Lovley D."/>
            <person name="Richardson P."/>
        </authorList>
    </citation>
    <scope>NUCLEOTIDE SEQUENCE [LARGE SCALE GENOMIC DNA]</scope>
    <source>
        <strain evidence="3">ATCC BAA-1014 / DSM 16622 / JCM 12645 / Bem</strain>
    </source>
</reference>
<keyword evidence="1" id="KW-0732">Signal</keyword>